<dbReference type="RefSeq" id="WP_316515732.1">
    <property type="nucleotide sequence ID" value="NZ_OY726395.1"/>
</dbReference>
<evidence type="ECO:0000259" key="4">
    <source>
        <dbReference type="Pfam" id="PF17853"/>
    </source>
</evidence>
<organism evidence="5 6">
    <name type="scientific">[Mycobacterium] wendilense</name>
    <dbReference type="NCBI Taxonomy" id="3064284"/>
    <lineage>
        <taxon>Bacteria</taxon>
        <taxon>Bacillati</taxon>
        <taxon>Actinomycetota</taxon>
        <taxon>Actinomycetes</taxon>
        <taxon>Mycobacteriales</taxon>
        <taxon>Mycobacteriaceae</taxon>
        <taxon>Mycolicibacter</taxon>
    </lineage>
</organism>
<feature type="domain" description="PucR C-terminal helix-turn-helix" evidence="3">
    <location>
        <begin position="476"/>
        <end position="532"/>
    </location>
</feature>
<gene>
    <name evidence="5" type="ORF">MU0050_001526</name>
</gene>
<dbReference type="InterPro" id="IPR041522">
    <property type="entry name" value="CdaR_GGDEF"/>
</dbReference>
<proteinExistence type="inferred from homology"/>
<keyword evidence="6" id="KW-1185">Reference proteome</keyword>
<dbReference type="PANTHER" id="PTHR33744">
    <property type="entry name" value="CARBOHYDRATE DIACID REGULATOR"/>
    <property type="match status" value="1"/>
</dbReference>
<dbReference type="Gene3D" id="1.10.10.2840">
    <property type="entry name" value="PucR C-terminal helix-turn-helix domain"/>
    <property type="match status" value="1"/>
</dbReference>
<evidence type="ECO:0000313" key="6">
    <source>
        <dbReference type="Proteomes" id="UP001190466"/>
    </source>
</evidence>
<comment type="similarity">
    <text evidence="1">Belongs to the CdaR family.</text>
</comment>
<dbReference type="PANTHER" id="PTHR33744:SF1">
    <property type="entry name" value="DNA-BINDING TRANSCRIPTIONAL ACTIVATOR ADER"/>
    <property type="match status" value="1"/>
</dbReference>
<dbReference type="Pfam" id="PF13556">
    <property type="entry name" value="HTH_30"/>
    <property type="match status" value="1"/>
</dbReference>
<protein>
    <submittedName>
        <fullName evidence="5">PucR family transcriptional regulator</fullName>
    </submittedName>
</protein>
<evidence type="ECO:0000313" key="5">
    <source>
        <dbReference type="EMBL" id="CAJ1581367.1"/>
    </source>
</evidence>
<dbReference type="InterPro" id="IPR042070">
    <property type="entry name" value="PucR_C-HTH_sf"/>
</dbReference>
<reference evidence="5 6" key="1">
    <citation type="submission" date="2023-08" db="EMBL/GenBank/DDBJ databases">
        <authorList>
            <person name="Folkvardsen B D."/>
            <person name="Norman A."/>
        </authorList>
    </citation>
    <scope>NUCLEOTIDE SEQUENCE [LARGE SCALE GENOMIC DNA]</scope>
    <source>
        <strain evidence="5 6">Mu0050</strain>
    </source>
</reference>
<dbReference type="InterPro" id="IPR051448">
    <property type="entry name" value="CdaR-like_regulators"/>
</dbReference>
<dbReference type="InterPro" id="IPR012914">
    <property type="entry name" value="PucR_dom"/>
</dbReference>
<evidence type="ECO:0000259" key="2">
    <source>
        <dbReference type="Pfam" id="PF07905"/>
    </source>
</evidence>
<accession>A0ABN9P0S3</accession>
<name>A0ABN9P0S3_9MYCO</name>
<evidence type="ECO:0000259" key="3">
    <source>
        <dbReference type="Pfam" id="PF13556"/>
    </source>
</evidence>
<dbReference type="InterPro" id="IPR025736">
    <property type="entry name" value="PucR_C-HTH_dom"/>
</dbReference>
<feature type="domain" description="Purine catabolism PurC-like" evidence="2">
    <location>
        <begin position="7"/>
        <end position="126"/>
    </location>
</feature>
<feature type="domain" description="CdaR GGDEF-like" evidence="4">
    <location>
        <begin position="281"/>
        <end position="419"/>
    </location>
</feature>
<evidence type="ECO:0000256" key="1">
    <source>
        <dbReference type="ARBA" id="ARBA00006754"/>
    </source>
</evidence>
<sequence>MQPTVAEVLALPVLQAGAPEVVSDGPLDRPVRWVHVSELADLSNLLEGDELVLTTGLALTDDRSRDAYLPGLAAAGAAGVVIELGAHLPELPASVLRSADGLPLPVVVLHRRIRFVEVTEQVHRRIVTEQYAEVDHARRVHERFTALSLHRPALEEIVTVAAELLQAPVVLEDLNRQVIAFARHNLPTATLLADWERRSRLAGPSTPGAPRWLMRPVGPYRQEWGRLVAPTLGDDGSASSQSVMTLERAAQALALGRMIEQDRVSLELRAHSGLVDELRRGRVRDEAEATSRAHALGLQPALTYLPVTVRLAERVVPDPVAVQQRRARALDAVLHAVRAGGHSALAAGREDGQIDLLLALRAAADADAAERALEELCAAMRRGVARLDGVRGCSIGVGPESPRLVDAAGGLAIAAHVAEVAATMPASARSFHRAADVRLRGLVGLIRADPRVQAFAETELRAVLADRAANGPAMFDLLRAFVEAGGNKTELAKRLHLSRPTLYSRLAALQRLLGVDLDDAESRTSLHVAMLIMLSADRRHDEMAG</sequence>
<dbReference type="Pfam" id="PF07905">
    <property type="entry name" value="PucR"/>
    <property type="match status" value="1"/>
</dbReference>
<dbReference type="Pfam" id="PF17853">
    <property type="entry name" value="GGDEF_2"/>
    <property type="match status" value="1"/>
</dbReference>
<dbReference type="EMBL" id="OY726395">
    <property type="protein sequence ID" value="CAJ1581367.1"/>
    <property type="molecule type" value="Genomic_DNA"/>
</dbReference>
<dbReference type="Proteomes" id="UP001190466">
    <property type="component" value="Chromosome"/>
</dbReference>